<dbReference type="GO" id="GO:0003676">
    <property type="term" value="F:nucleic acid binding"/>
    <property type="evidence" value="ECO:0007669"/>
    <property type="project" value="InterPro"/>
</dbReference>
<reference evidence="2 3" key="1">
    <citation type="journal article" date="2018" name="Nat. Ecol. Evol.">
        <title>Pezizomycetes genomes reveal the molecular basis of ectomycorrhizal truffle lifestyle.</title>
        <authorList>
            <person name="Murat C."/>
            <person name="Payen T."/>
            <person name="Noel B."/>
            <person name="Kuo A."/>
            <person name="Morin E."/>
            <person name="Chen J."/>
            <person name="Kohler A."/>
            <person name="Krizsan K."/>
            <person name="Balestrini R."/>
            <person name="Da Silva C."/>
            <person name="Montanini B."/>
            <person name="Hainaut M."/>
            <person name="Levati E."/>
            <person name="Barry K.W."/>
            <person name="Belfiori B."/>
            <person name="Cichocki N."/>
            <person name="Clum A."/>
            <person name="Dockter R.B."/>
            <person name="Fauchery L."/>
            <person name="Guy J."/>
            <person name="Iotti M."/>
            <person name="Le Tacon F."/>
            <person name="Lindquist E.A."/>
            <person name="Lipzen A."/>
            <person name="Malagnac F."/>
            <person name="Mello A."/>
            <person name="Molinier V."/>
            <person name="Miyauchi S."/>
            <person name="Poulain J."/>
            <person name="Riccioni C."/>
            <person name="Rubini A."/>
            <person name="Sitrit Y."/>
            <person name="Splivallo R."/>
            <person name="Traeger S."/>
            <person name="Wang M."/>
            <person name="Zifcakova L."/>
            <person name="Wipf D."/>
            <person name="Zambonelli A."/>
            <person name="Paolocci F."/>
            <person name="Nowrousian M."/>
            <person name="Ottonello S."/>
            <person name="Baldrian P."/>
            <person name="Spatafora J.W."/>
            <person name="Henrissat B."/>
            <person name="Nagy L.G."/>
            <person name="Aury J.M."/>
            <person name="Wincker P."/>
            <person name="Grigoriev I.V."/>
            <person name="Bonfante P."/>
            <person name="Martin F.M."/>
        </authorList>
    </citation>
    <scope>NUCLEOTIDE SEQUENCE [LARGE SCALE GENOMIC DNA]</scope>
    <source>
        <strain evidence="2 3">RN42</strain>
    </source>
</reference>
<dbReference type="AlphaFoldDB" id="A0A3N4HUC7"/>
<gene>
    <name evidence="2" type="ORF">BJ508DRAFT_214367</name>
</gene>
<dbReference type="EMBL" id="ML119761">
    <property type="protein sequence ID" value="RPA75591.1"/>
    <property type="molecule type" value="Genomic_DNA"/>
</dbReference>
<dbReference type="Proteomes" id="UP000275078">
    <property type="component" value="Unassembled WGS sequence"/>
</dbReference>
<keyword evidence="3" id="KW-1185">Reference proteome</keyword>
<feature type="domain" description="Tc1-like transposase DDE" evidence="1">
    <location>
        <begin position="3"/>
        <end position="26"/>
    </location>
</feature>
<name>A0A3N4HUC7_ASCIM</name>
<organism evidence="2 3">
    <name type="scientific">Ascobolus immersus RN42</name>
    <dbReference type="NCBI Taxonomy" id="1160509"/>
    <lineage>
        <taxon>Eukaryota</taxon>
        <taxon>Fungi</taxon>
        <taxon>Dikarya</taxon>
        <taxon>Ascomycota</taxon>
        <taxon>Pezizomycotina</taxon>
        <taxon>Pezizomycetes</taxon>
        <taxon>Pezizales</taxon>
        <taxon>Ascobolaceae</taxon>
        <taxon>Ascobolus</taxon>
    </lineage>
</organism>
<dbReference type="OrthoDB" id="3478007at2759"/>
<accession>A0A3N4HUC7</accession>
<dbReference type="Gene3D" id="3.30.420.10">
    <property type="entry name" value="Ribonuclease H-like superfamily/Ribonuclease H"/>
    <property type="match status" value="1"/>
</dbReference>
<evidence type="ECO:0000313" key="2">
    <source>
        <dbReference type="EMBL" id="RPA75591.1"/>
    </source>
</evidence>
<dbReference type="Pfam" id="PF13358">
    <property type="entry name" value="DDE_3"/>
    <property type="match status" value="1"/>
</dbReference>
<sequence length="79" mass="9442">MEWPPYSPDLNPIETLWEKMKSKIDKVLPEQKNVPYERLRAVVREAWDSLTEEDFREVMGTMHQRCLDVIAANGMYTKW</sequence>
<dbReference type="STRING" id="1160509.A0A3N4HUC7"/>
<evidence type="ECO:0000259" key="1">
    <source>
        <dbReference type="Pfam" id="PF13358"/>
    </source>
</evidence>
<dbReference type="InterPro" id="IPR036397">
    <property type="entry name" value="RNaseH_sf"/>
</dbReference>
<dbReference type="InterPro" id="IPR038717">
    <property type="entry name" value="Tc1-like_DDE_dom"/>
</dbReference>
<protein>
    <recommendedName>
        <fullName evidence="1">Tc1-like transposase DDE domain-containing protein</fullName>
    </recommendedName>
</protein>
<evidence type="ECO:0000313" key="3">
    <source>
        <dbReference type="Proteomes" id="UP000275078"/>
    </source>
</evidence>
<proteinExistence type="predicted"/>